<dbReference type="PANTHER" id="PTHR31640">
    <property type="entry name" value="TRANSMEMBRANE PROTEIN KIAA1109"/>
    <property type="match status" value="1"/>
</dbReference>
<sequence>MVSSPSPQTPGSDDYLTPNEHLSLASASFSYLYLTKMAPSSQSFTTPLSRQPLSHQQQHQIVDHPLLAYPSTINSPVNIPPATTTTNSSVVPILSSPSSSSVFDGSIAHVWISFPEPLHHTYSTSNSSKRSRTSTTSAKQTTTAPKTFFSYTLYDWNFLSALSSTVLGWVCVINRLQKLVEKFLRKREKRLDAVLAYLLVETKPVSTLSQSKLYDLLTPKTKYLLSHPVCQLVTELRKQFNRNTQINMNLQPNIIPDLQLLKQGIRISCREWAQTIKPQSHKSIFQRPSSSTTTSPINSILTTTSNDQEQPSAVVRAPTMIDHVQHLIEHEFVTAHPPIRRRTIVQNTRSNTKNKYTTIEINNDLSEGDGQRASSFLADAMRRFEPTVNVSNTNGSKRLSTDHDESDFEVNTSGIRLNDTQIKRSDVKILPSESQLLINHSPLSPSSVVQFRLSHIY</sequence>
<organism evidence="2 6">
    <name type="scientific">Adineta steineri</name>
    <dbReference type="NCBI Taxonomy" id="433720"/>
    <lineage>
        <taxon>Eukaryota</taxon>
        <taxon>Metazoa</taxon>
        <taxon>Spiralia</taxon>
        <taxon>Gnathifera</taxon>
        <taxon>Rotifera</taxon>
        <taxon>Eurotatoria</taxon>
        <taxon>Bdelloidea</taxon>
        <taxon>Adinetida</taxon>
        <taxon>Adinetidae</taxon>
        <taxon>Adineta</taxon>
    </lineage>
</organism>
<dbReference type="PANTHER" id="PTHR31640:SF1">
    <property type="entry name" value="BRIDGE-LIKE LIPID TRANSFER PROTEIN FAMILY MEMBER 1"/>
    <property type="match status" value="1"/>
</dbReference>
<dbReference type="EMBL" id="CAJNOI010000022">
    <property type="protein sequence ID" value="CAF0842606.1"/>
    <property type="molecule type" value="Genomic_DNA"/>
</dbReference>
<dbReference type="EMBL" id="CAJNOM010000168">
    <property type="protein sequence ID" value="CAF1171944.1"/>
    <property type="molecule type" value="Genomic_DNA"/>
</dbReference>
<keyword evidence="5" id="KW-1185">Reference proteome</keyword>
<comment type="caution">
    <text evidence="2">The sequence shown here is derived from an EMBL/GenBank/DDBJ whole genome shotgun (WGS) entry which is preliminary data.</text>
</comment>
<evidence type="ECO:0000313" key="4">
    <source>
        <dbReference type="EMBL" id="CAF1171944.1"/>
    </source>
</evidence>
<dbReference type="GO" id="GO:0048488">
    <property type="term" value="P:synaptic vesicle endocytosis"/>
    <property type="evidence" value="ECO:0007669"/>
    <property type="project" value="TreeGrafter"/>
</dbReference>
<dbReference type="GO" id="GO:0098793">
    <property type="term" value="C:presynapse"/>
    <property type="evidence" value="ECO:0007669"/>
    <property type="project" value="GOC"/>
</dbReference>
<reference evidence="2" key="1">
    <citation type="submission" date="2021-02" db="EMBL/GenBank/DDBJ databases">
        <authorList>
            <person name="Nowell W R."/>
        </authorList>
    </citation>
    <scope>NUCLEOTIDE SEQUENCE</scope>
</reference>
<evidence type="ECO:0000313" key="2">
    <source>
        <dbReference type="EMBL" id="CAF0842606.1"/>
    </source>
</evidence>
<feature type="compositionally biased region" description="Low complexity" evidence="1">
    <location>
        <begin position="288"/>
        <end position="306"/>
    </location>
</feature>
<proteinExistence type="predicted"/>
<dbReference type="Proteomes" id="UP000663832">
    <property type="component" value="Unassembled WGS sequence"/>
</dbReference>
<feature type="region of interest" description="Disordered" evidence="1">
    <location>
        <begin position="280"/>
        <end position="311"/>
    </location>
</feature>
<evidence type="ECO:0000313" key="5">
    <source>
        <dbReference type="Proteomes" id="UP000663832"/>
    </source>
</evidence>
<gene>
    <name evidence="2" type="ORF">BJG266_LOCUS7396</name>
    <name evidence="3" type="ORF">QVE165_LOCUS24096</name>
    <name evidence="4" type="ORF">QVE165_LOCUS24170</name>
</gene>
<dbReference type="AlphaFoldDB" id="A0A813VN82"/>
<evidence type="ECO:0000256" key="1">
    <source>
        <dbReference type="SAM" id="MobiDB-lite"/>
    </source>
</evidence>
<accession>A0A813VN82</accession>
<evidence type="ECO:0000313" key="6">
    <source>
        <dbReference type="Proteomes" id="UP000663877"/>
    </source>
</evidence>
<evidence type="ECO:0000313" key="3">
    <source>
        <dbReference type="EMBL" id="CAF1170588.1"/>
    </source>
</evidence>
<dbReference type="InterPro" id="IPR033616">
    <property type="entry name" value="BLTP1"/>
</dbReference>
<protein>
    <submittedName>
        <fullName evidence="2">Uncharacterized protein</fullName>
    </submittedName>
</protein>
<dbReference type="EMBL" id="CAJNOM010000167">
    <property type="protein sequence ID" value="CAF1170588.1"/>
    <property type="molecule type" value="Genomic_DNA"/>
</dbReference>
<dbReference type="OrthoDB" id="10066907at2759"/>
<dbReference type="Proteomes" id="UP000663877">
    <property type="component" value="Unassembled WGS sequence"/>
</dbReference>
<name>A0A813VN82_9BILA</name>